<dbReference type="EMBL" id="PZZL01000002">
    <property type="protein sequence ID" value="PTM60626.1"/>
    <property type="molecule type" value="Genomic_DNA"/>
</dbReference>
<dbReference type="AlphaFoldDB" id="A0A2T4ZFG9"/>
<name>A0A2T4ZFG9_9HYPH</name>
<evidence type="ECO:0000256" key="2">
    <source>
        <dbReference type="ARBA" id="ARBA00022448"/>
    </source>
</evidence>
<feature type="transmembrane region" description="Helical" evidence="7">
    <location>
        <begin position="111"/>
        <end position="137"/>
    </location>
</feature>
<dbReference type="GO" id="GO:0005886">
    <property type="term" value="C:plasma membrane"/>
    <property type="evidence" value="ECO:0007669"/>
    <property type="project" value="UniProtKB-SubCell"/>
</dbReference>
<dbReference type="SUPFAM" id="SSF161098">
    <property type="entry name" value="MetI-like"/>
    <property type="match status" value="1"/>
</dbReference>
<dbReference type="Proteomes" id="UP000241808">
    <property type="component" value="Unassembled WGS sequence"/>
</dbReference>
<feature type="domain" description="ABC transmembrane type-1" evidence="8">
    <location>
        <begin position="111"/>
        <end position="295"/>
    </location>
</feature>
<evidence type="ECO:0000256" key="4">
    <source>
        <dbReference type="ARBA" id="ARBA00022692"/>
    </source>
</evidence>
<dbReference type="Pfam" id="PF00528">
    <property type="entry name" value="BPD_transp_1"/>
    <property type="match status" value="1"/>
</dbReference>
<dbReference type="Gene3D" id="1.10.3720.10">
    <property type="entry name" value="MetI-like"/>
    <property type="match status" value="1"/>
</dbReference>
<dbReference type="InterPro" id="IPR050366">
    <property type="entry name" value="BP-dependent_transpt_permease"/>
</dbReference>
<keyword evidence="3" id="KW-1003">Cell membrane</keyword>
<feature type="transmembrane region" description="Helical" evidence="7">
    <location>
        <begin position="227"/>
        <end position="252"/>
    </location>
</feature>
<dbReference type="PROSITE" id="PS50928">
    <property type="entry name" value="ABC_TM1"/>
    <property type="match status" value="1"/>
</dbReference>
<keyword evidence="10" id="KW-1185">Reference proteome</keyword>
<evidence type="ECO:0000313" key="9">
    <source>
        <dbReference type="EMBL" id="PTM60626.1"/>
    </source>
</evidence>
<evidence type="ECO:0000256" key="7">
    <source>
        <dbReference type="RuleBase" id="RU363032"/>
    </source>
</evidence>
<proteinExistence type="inferred from homology"/>
<organism evidence="9 10">
    <name type="scientific">Phreatobacter oligotrophus</name>
    <dbReference type="NCBI Taxonomy" id="1122261"/>
    <lineage>
        <taxon>Bacteria</taxon>
        <taxon>Pseudomonadati</taxon>
        <taxon>Pseudomonadota</taxon>
        <taxon>Alphaproteobacteria</taxon>
        <taxon>Hyphomicrobiales</taxon>
        <taxon>Phreatobacteraceae</taxon>
        <taxon>Phreatobacter</taxon>
    </lineage>
</organism>
<dbReference type="InterPro" id="IPR025966">
    <property type="entry name" value="OppC_N"/>
</dbReference>
<accession>A0A2T4ZFG9</accession>
<dbReference type="InterPro" id="IPR000515">
    <property type="entry name" value="MetI-like"/>
</dbReference>
<sequence length="310" mass="33030">MTAPASSSPVAETAVPLPAKPTVWRKLLRSPNVIVGIAIVLVMVFIGLIAPLIATSDPTAINPGARNRVPMATSTMRMDDGTRATVTHYMGTDTLGRDVFSRVVYGARVSIFIGISVAILSVSIGLVIGMAAGYFRWLDSIIMRIMDGLMAIPAILLAIAVVSLSRAGLASVIIAIVVPEVPRVVRLVRSVVLSVREEPYVEAAVTAGTPTLKLIIRHILPNTVAPLIVQGTFICASAILVEAILSFLGIGIPPDVPTWGNIMAEGRQLFRIFPHNILYPGIFLALTVLAVNMLGDGLRDTLDPKMEKRG</sequence>
<feature type="transmembrane region" description="Helical" evidence="7">
    <location>
        <begin position="149"/>
        <end position="178"/>
    </location>
</feature>
<dbReference type="Pfam" id="PF12911">
    <property type="entry name" value="OppC_N"/>
    <property type="match status" value="1"/>
</dbReference>
<dbReference type="PANTHER" id="PTHR43386">
    <property type="entry name" value="OLIGOPEPTIDE TRANSPORT SYSTEM PERMEASE PROTEIN APPC"/>
    <property type="match status" value="1"/>
</dbReference>
<feature type="transmembrane region" description="Helical" evidence="7">
    <location>
        <begin position="273"/>
        <end position="295"/>
    </location>
</feature>
<keyword evidence="5 7" id="KW-1133">Transmembrane helix</keyword>
<gene>
    <name evidence="9" type="ORF">C8P69_1028</name>
</gene>
<keyword evidence="6 7" id="KW-0472">Membrane</keyword>
<dbReference type="CDD" id="cd06261">
    <property type="entry name" value="TM_PBP2"/>
    <property type="match status" value="1"/>
</dbReference>
<reference evidence="9 10" key="1">
    <citation type="submission" date="2018-04" db="EMBL/GenBank/DDBJ databases">
        <title>Genomic Encyclopedia of Archaeal and Bacterial Type Strains, Phase II (KMG-II): from individual species to whole genera.</title>
        <authorList>
            <person name="Goeker M."/>
        </authorList>
    </citation>
    <scope>NUCLEOTIDE SEQUENCE [LARGE SCALE GENOMIC DNA]</scope>
    <source>
        <strain evidence="9 10">DSM 25521</strain>
    </source>
</reference>
<evidence type="ECO:0000259" key="8">
    <source>
        <dbReference type="PROSITE" id="PS50928"/>
    </source>
</evidence>
<dbReference type="PANTHER" id="PTHR43386:SF6">
    <property type="entry name" value="ABC TRANSPORTER PERMEASE PROTEIN"/>
    <property type="match status" value="1"/>
</dbReference>
<comment type="subcellular location">
    <subcellularLocation>
        <location evidence="1 7">Cell membrane</location>
        <topology evidence="1 7">Multi-pass membrane protein</topology>
    </subcellularLocation>
</comment>
<feature type="transmembrane region" description="Helical" evidence="7">
    <location>
        <begin position="33"/>
        <end position="54"/>
    </location>
</feature>
<evidence type="ECO:0000256" key="1">
    <source>
        <dbReference type="ARBA" id="ARBA00004651"/>
    </source>
</evidence>
<keyword evidence="4 7" id="KW-0812">Transmembrane</keyword>
<comment type="caution">
    <text evidence="9">The sequence shown here is derived from an EMBL/GenBank/DDBJ whole genome shotgun (WGS) entry which is preliminary data.</text>
</comment>
<dbReference type="InterPro" id="IPR035906">
    <property type="entry name" value="MetI-like_sf"/>
</dbReference>
<evidence type="ECO:0000256" key="6">
    <source>
        <dbReference type="ARBA" id="ARBA00023136"/>
    </source>
</evidence>
<evidence type="ECO:0000313" key="10">
    <source>
        <dbReference type="Proteomes" id="UP000241808"/>
    </source>
</evidence>
<keyword evidence="2 7" id="KW-0813">Transport</keyword>
<evidence type="ECO:0000256" key="5">
    <source>
        <dbReference type="ARBA" id="ARBA00022989"/>
    </source>
</evidence>
<dbReference type="GO" id="GO:0055085">
    <property type="term" value="P:transmembrane transport"/>
    <property type="evidence" value="ECO:0007669"/>
    <property type="project" value="InterPro"/>
</dbReference>
<evidence type="ECO:0000256" key="3">
    <source>
        <dbReference type="ARBA" id="ARBA00022475"/>
    </source>
</evidence>
<protein>
    <submittedName>
        <fullName evidence="9">Peptide/nickel transport system permease protein</fullName>
    </submittedName>
</protein>
<comment type="similarity">
    <text evidence="7">Belongs to the binding-protein-dependent transport system permease family.</text>
</comment>